<feature type="transmembrane region" description="Helical" evidence="1">
    <location>
        <begin position="140"/>
        <end position="157"/>
    </location>
</feature>
<keyword evidence="3" id="KW-1185">Reference proteome</keyword>
<feature type="transmembrane region" description="Helical" evidence="1">
    <location>
        <begin position="92"/>
        <end position="111"/>
    </location>
</feature>
<dbReference type="Proteomes" id="UP000272238">
    <property type="component" value="Unassembled WGS sequence"/>
</dbReference>
<name>A0A494Z326_9BACL</name>
<dbReference type="AlphaFoldDB" id="A0A494Z326"/>
<evidence type="ECO:0000313" key="2">
    <source>
        <dbReference type="EMBL" id="RKQ16920.1"/>
    </source>
</evidence>
<dbReference type="InterPro" id="IPR018729">
    <property type="entry name" value="DUF2269_transmembrane"/>
</dbReference>
<evidence type="ECO:0000256" key="1">
    <source>
        <dbReference type="SAM" id="Phobius"/>
    </source>
</evidence>
<protein>
    <submittedName>
        <fullName evidence="2">DUF2269 family protein</fullName>
    </submittedName>
</protein>
<sequence length="170" mass="19709">MKKIGPKGMKWLKIIHVFLVVLFFGGILSSVALTFHIDFSNYDESYLGYKSIVVISDNIVRWGAIGTLIVGLIYGFFTNWGFFKHRWVGVKFVLYIIQTIVGIFVVDKLMLANMELLETQKEMALINPIFARNHVLRDNAVYFQIIVTIFIFIISYLKPWKKRKVPAKQN</sequence>
<feature type="transmembrane region" description="Helical" evidence="1">
    <location>
        <begin position="59"/>
        <end position="80"/>
    </location>
</feature>
<dbReference type="Pfam" id="PF10027">
    <property type="entry name" value="DUF2269"/>
    <property type="match status" value="1"/>
</dbReference>
<feature type="transmembrane region" description="Helical" evidence="1">
    <location>
        <begin position="12"/>
        <end position="39"/>
    </location>
</feature>
<keyword evidence="1" id="KW-0472">Membrane</keyword>
<comment type="caution">
    <text evidence="2">The sequence shown here is derived from an EMBL/GenBank/DDBJ whole genome shotgun (WGS) entry which is preliminary data.</text>
</comment>
<dbReference type="RefSeq" id="WP_121214354.1">
    <property type="nucleotide sequence ID" value="NZ_RBZN01000017.1"/>
</dbReference>
<gene>
    <name evidence="2" type="ORF">D8M03_08565</name>
</gene>
<accession>A0A494Z326</accession>
<dbReference type="OrthoDB" id="156858at2"/>
<keyword evidence="1" id="KW-1133">Transmembrane helix</keyword>
<keyword evidence="1" id="KW-0812">Transmembrane</keyword>
<proteinExistence type="predicted"/>
<evidence type="ECO:0000313" key="3">
    <source>
        <dbReference type="Proteomes" id="UP000272238"/>
    </source>
</evidence>
<organism evidence="2 3">
    <name type="scientific">Ureibacillus endophyticus</name>
    <dbReference type="NCBI Taxonomy" id="1978490"/>
    <lineage>
        <taxon>Bacteria</taxon>
        <taxon>Bacillati</taxon>
        <taxon>Bacillota</taxon>
        <taxon>Bacilli</taxon>
        <taxon>Bacillales</taxon>
        <taxon>Caryophanaceae</taxon>
        <taxon>Ureibacillus</taxon>
    </lineage>
</organism>
<reference evidence="2 3" key="1">
    <citation type="journal article" date="2016" name="Antonie Van Leeuwenhoek">
        <title>Lysinibacillus endophyticus sp. nov., an indole-3-acetic acid producing endophytic bacterium isolated from corn root (Zea mays cv. Xinken-5).</title>
        <authorList>
            <person name="Yu J."/>
            <person name="Guan X."/>
            <person name="Liu C."/>
            <person name="Xiang W."/>
            <person name="Yu Z."/>
            <person name="Liu X."/>
            <person name="Wang G."/>
        </authorList>
    </citation>
    <scope>NUCLEOTIDE SEQUENCE [LARGE SCALE GENOMIC DNA]</scope>
    <source>
        <strain evidence="2 3">DSM 100506</strain>
    </source>
</reference>
<dbReference type="EMBL" id="RBZN01000017">
    <property type="protein sequence ID" value="RKQ16920.1"/>
    <property type="molecule type" value="Genomic_DNA"/>
</dbReference>